<accession>A0A8T0Q3N6</accession>
<protein>
    <submittedName>
        <fullName evidence="1">Uncharacterized protein</fullName>
    </submittedName>
</protein>
<keyword evidence="2" id="KW-1185">Reference proteome</keyword>
<gene>
    <name evidence="1" type="ORF">PVAP13_7NG343100</name>
</gene>
<organism evidence="1 2">
    <name type="scientific">Panicum virgatum</name>
    <name type="common">Blackwell switchgrass</name>
    <dbReference type="NCBI Taxonomy" id="38727"/>
    <lineage>
        <taxon>Eukaryota</taxon>
        <taxon>Viridiplantae</taxon>
        <taxon>Streptophyta</taxon>
        <taxon>Embryophyta</taxon>
        <taxon>Tracheophyta</taxon>
        <taxon>Spermatophyta</taxon>
        <taxon>Magnoliopsida</taxon>
        <taxon>Liliopsida</taxon>
        <taxon>Poales</taxon>
        <taxon>Poaceae</taxon>
        <taxon>PACMAD clade</taxon>
        <taxon>Panicoideae</taxon>
        <taxon>Panicodae</taxon>
        <taxon>Paniceae</taxon>
        <taxon>Panicinae</taxon>
        <taxon>Panicum</taxon>
        <taxon>Panicum sect. Hiantes</taxon>
    </lineage>
</organism>
<dbReference type="EMBL" id="CM029050">
    <property type="protein sequence ID" value="KAG2567269.1"/>
    <property type="molecule type" value="Genomic_DNA"/>
</dbReference>
<evidence type="ECO:0000313" key="1">
    <source>
        <dbReference type="EMBL" id="KAG2567269.1"/>
    </source>
</evidence>
<dbReference type="Proteomes" id="UP000823388">
    <property type="component" value="Chromosome 7N"/>
</dbReference>
<evidence type="ECO:0000313" key="2">
    <source>
        <dbReference type="Proteomes" id="UP000823388"/>
    </source>
</evidence>
<comment type="caution">
    <text evidence="1">The sequence shown here is derived from an EMBL/GenBank/DDBJ whole genome shotgun (WGS) entry which is preliminary data.</text>
</comment>
<name>A0A8T0Q3N6_PANVG</name>
<reference evidence="1" key="1">
    <citation type="submission" date="2020-05" db="EMBL/GenBank/DDBJ databases">
        <title>WGS assembly of Panicum virgatum.</title>
        <authorList>
            <person name="Lovell J.T."/>
            <person name="Jenkins J."/>
            <person name="Shu S."/>
            <person name="Juenger T.E."/>
            <person name="Schmutz J."/>
        </authorList>
    </citation>
    <scope>NUCLEOTIDE SEQUENCE</scope>
    <source>
        <strain evidence="1">AP13</strain>
    </source>
</reference>
<sequence>MLHAILVNTSTGNKSQHFTTNLTGTIFFGRRGHAELSRTPGQKIQGCHSLQGFARRCSSTCRKG</sequence>
<dbReference type="AlphaFoldDB" id="A0A8T0Q3N6"/>
<proteinExistence type="predicted"/>